<sequence length="117" mass="12856">MQIGAEIFKRALSYPIRQIAKNAGENGSFVVEKILSVDNVNYGYNAATRSYENLMSAGIIDPSKVVRCCLEHAASVAKTVLLSDAVVVEVKEQKPFIPRRKQMKTSDIQPGGFPLEV</sequence>
<dbReference type="GO" id="GO:0140662">
    <property type="term" value="F:ATP-dependent protein folding chaperone"/>
    <property type="evidence" value="ECO:0007669"/>
    <property type="project" value="InterPro"/>
</dbReference>
<dbReference type="PANTHER" id="PTHR45633">
    <property type="entry name" value="60 KDA HEAT SHOCK PROTEIN, MITOCHONDRIAL"/>
    <property type="match status" value="1"/>
</dbReference>
<keyword evidence="4" id="KW-1185">Reference proteome</keyword>
<keyword evidence="2" id="KW-0143">Chaperone</keyword>
<reference evidence="3 4" key="1">
    <citation type="journal article" date="2023" name="Hortic Res">
        <title>Pangenome of water caltrop reveals structural variations and asymmetric subgenome divergence after allopolyploidization.</title>
        <authorList>
            <person name="Zhang X."/>
            <person name="Chen Y."/>
            <person name="Wang L."/>
            <person name="Yuan Y."/>
            <person name="Fang M."/>
            <person name="Shi L."/>
            <person name="Lu R."/>
            <person name="Comes H.P."/>
            <person name="Ma Y."/>
            <person name="Chen Y."/>
            <person name="Huang G."/>
            <person name="Zhou Y."/>
            <person name="Zheng Z."/>
            <person name="Qiu Y."/>
        </authorList>
    </citation>
    <scope>NUCLEOTIDE SEQUENCE [LARGE SCALE GENOMIC DNA]</scope>
    <source>
        <strain evidence="3">F231</strain>
    </source>
</reference>
<evidence type="ECO:0000313" key="3">
    <source>
        <dbReference type="EMBL" id="KAK4788826.1"/>
    </source>
</evidence>
<comment type="caution">
    <text evidence="3">The sequence shown here is derived from an EMBL/GenBank/DDBJ whole genome shotgun (WGS) entry which is preliminary data.</text>
</comment>
<dbReference type="EMBL" id="JAXQNO010000011">
    <property type="protein sequence ID" value="KAK4788826.1"/>
    <property type="molecule type" value="Genomic_DNA"/>
</dbReference>
<dbReference type="InterPro" id="IPR027413">
    <property type="entry name" value="GROEL-like_equatorial_sf"/>
</dbReference>
<comment type="similarity">
    <text evidence="1">Belongs to the chaperonin (HSP60) family.</text>
</comment>
<organism evidence="3 4">
    <name type="scientific">Trapa natans</name>
    <name type="common">Water chestnut</name>
    <dbReference type="NCBI Taxonomy" id="22666"/>
    <lineage>
        <taxon>Eukaryota</taxon>
        <taxon>Viridiplantae</taxon>
        <taxon>Streptophyta</taxon>
        <taxon>Embryophyta</taxon>
        <taxon>Tracheophyta</taxon>
        <taxon>Spermatophyta</taxon>
        <taxon>Magnoliopsida</taxon>
        <taxon>eudicotyledons</taxon>
        <taxon>Gunneridae</taxon>
        <taxon>Pentapetalae</taxon>
        <taxon>rosids</taxon>
        <taxon>malvids</taxon>
        <taxon>Myrtales</taxon>
        <taxon>Lythraceae</taxon>
        <taxon>Trapa</taxon>
    </lineage>
</organism>
<dbReference type="Gene3D" id="1.10.560.10">
    <property type="entry name" value="GroEL-like equatorial domain"/>
    <property type="match status" value="1"/>
</dbReference>
<evidence type="ECO:0000256" key="1">
    <source>
        <dbReference type="ARBA" id="ARBA00006607"/>
    </source>
</evidence>
<dbReference type="SUPFAM" id="SSF48592">
    <property type="entry name" value="GroEL equatorial domain-like"/>
    <property type="match status" value="1"/>
</dbReference>
<dbReference type="Proteomes" id="UP001346149">
    <property type="component" value="Unassembled WGS sequence"/>
</dbReference>
<evidence type="ECO:0000313" key="4">
    <source>
        <dbReference type="Proteomes" id="UP001346149"/>
    </source>
</evidence>
<evidence type="ECO:0000256" key="2">
    <source>
        <dbReference type="ARBA" id="ARBA00023186"/>
    </source>
</evidence>
<accession>A0AAN7M2K5</accession>
<dbReference type="GO" id="GO:0042026">
    <property type="term" value="P:protein refolding"/>
    <property type="evidence" value="ECO:0007669"/>
    <property type="project" value="InterPro"/>
</dbReference>
<protein>
    <submittedName>
        <fullName evidence="3">Uncharacterized protein</fullName>
    </submittedName>
</protein>
<dbReference type="Pfam" id="PF00118">
    <property type="entry name" value="Cpn60_TCP1"/>
    <property type="match status" value="1"/>
</dbReference>
<gene>
    <name evidence="3" type="ORF">SAY86_020145</name>
</gene>
<dbReference type="GO" id="GO:0005524">
    <property type="term" value="F:ATP binding"/>
    <property type="evidence" value="ECO:0007669"/>
    <property type="project" value="InterPro"/>
</dbReference>
<dbReference type="InterPro" id="IPR002423">
    <property type="entry name" value="Cpn60/GroEL/TCP-1"/>
</dbReference>
<dbReference type="AlphaFoldDB" id="A0AAN7M2K5"/>
<dbReference type="InterPro" id="IPR001844">
    <property type="entry name" value="Cpn60/GroEL"/>
</dbReference>
<proteinExistence type="inferred from homology"/>
<name>A0AAN7M2K5_TRANT</name>